<organism evidence="4 5">
    <name type="scientific">Engelhardtia mirabilis</name>
    <dbReference type="NCBI Taxonomy" id="2528011"/>
    <lineage>
        <taxon>Bacteria</taxon>
        <taxon>Pseudomonadati</taxon>
        <taxon>Planctomycetota</taxon>
        <taxon>Planctomycetia</taxon>
        <taxon>Planctomycetia incertae sedis</taxon>
        <taxon>Engelhardtia</taxon>
    </lineage>
</organism>
<dbReference type="InterPro" id="IPR028994">
    <property type="entry name" value="Integrin_alpha_N"/>
</dbReference>
<dbReference type="PROSITE" id="PS51470">
    <property type="entry name" value="FG_GAP"/>
    <property type="match status" value="1"/>
</dbReference>
<dbReference type="RefSeq" id="WP_145068993.1">
    <property type="nucleotide sequence ID" value="NZ_CP036287.1"/>
</dbReference>
<name>A0A518BQK3_9BACT</name>
<reference evidence="4 5" key="1">
    <citation type="submission" date="2019-02" db="EMBL/GenBank/DDBJ databases">
        <title>Deep-cultivation of Planctomycetes and their phenomic and genomic characterization uncovers novel biology.</title>
        <authorList>
            <person name="Wiegand S."/>
            <person name="Jogler M."/>
            <person name="Boedeker C."/>
            <person name="Pinto D."/>
            <person name="Vollmers J."/>
            <person name="Rivas-Marin E."/>
            <person name="Kohn T."/>
            <person name="Peeters S.H."/>
            <person name="Heuer A."/>
            <person name="Rast P."/>
            <person name="Oberbeckmann S."/>
            <person name="Bunk B."/>
            <person name="Jeske O."/>
            <person name="Meyerdierks A."/>
            <person name="Storesund J.E."/>
            <person name="Kallscheuer N."/>
            <person name="Luecker S."/>
            <person name="Lage O.M."/>
            <person name="Pohl T."/>
            <person name="Merkel B.J."/>
            <person name="Hornburger P."/>
            <person name="Mueller R.-W."/>
            <person name="Bruemmer F."/>
            <person name="Labrenz M."/>
            <person name="Spormann A.M."/>
            <person name="Op den Camp H."/>
            <person name="Overmann J."/>
            <person name="Amann R."/>
            <person name="Jetten M.S.M."/>
            <person name="Mascher T."/>
            <person name="Medema M.H."/>
            <person name="Devos D.P."/>
            <person name="Kaster A.-K."/>
            <person name="Ovreas L."/>
            <person name="Rohde M."/>
            <person name="Galperin M.Y."/>
            <person name="Jogler C."/>
        </authorList>
    </citation>
    <scope>NUCLEOTIDE SEQUENCE [LARGE SCALE GENOMIC DNA]</scope>
    <source>
        <strain evidence="4 5">Pla133</strain>
    </source>
</reference>
<keyword evidence="3" id="KW-0325">Glycoprotein</keyword>
<dbReference type="PANTHER" id="PTHR36220:SF1">
    <property type="entry name" value="GAMMA TUBULIN COMPLEX COMPONENT C-TERMINAL DOMAIN-CONTAINING PROTEIN"/>
    <property type="match status" value="1"/>
</dbReference>
<evidence type="ECO:0000256" key="2">
    <source>
        <dbReference type="ARBA" id="ARBA00022737"/>
    </source>
</evidence>
<dbReference type="KEGG" id="pbap:Pla133_43770"/>
<keyword evidence="2" id="KW-0677">Repeat</keyword>
<evidence type="ECO:0000256" key="1">
    <source>
        <dbReference type="ARBA" id="ARBA00022729"/>
    </source>
</evidence>
<evidence type="ECO:0000313" key="4">
    <source>
        <dbReference type="EMBL" id="QDU69258.1"/>
    </source>
</evidence>
<keyword evidence="1" id="KW-0732">Signal</keyword>
<dbReference type="InterPro" id="IPR013519">
    <property type="entry name" value="Int_alpha_beta-p"/>
</dbReference>
<gene>
    <name evidence="4" type="ORF">Pla133_43770</name>
</gene>
<dbReference type="InterPro" id="IPR013517">
    <property type="entry name" value="FG-GAP"/>
</dbReference>
<protein>
    <recommendedName>
        <fullName evidence="6">FG-GAP repeat protein</fullName>
    </recommendedName>
</protein>
<evidence type="ECO:0000313" key="5">
    <source>
        <dbReference type="Proteomes" id="UP000316921"/>
    </source>
</evidence>
<dbReference type="SMART" id="SM00191">
    <property type="entry name" value="Int_alpha"/>
    <property type="match status" value="4"/>
</dbReference>
<evidence type="ECO:0000256" key="3">
    <source>
        <dbReference type="ARBA" id="ARBA00023180"/>
    </source>
</evidence>
<dbReference type="Pfam" id="PF14312">
    <property type="entry name" value="FG-GAP_2"/>
    <property type="match status" value="3"/>
</dbReference>
<dbReference type="Proteomes" id="UP000316921">
    <property type="component" value="Chromosome"/>
</dbReference>
<proteinExistence type="predicted"/>
<dbReference type="AlphaFoldDB" id="A0A518BQK3"/>
<accession>A0A518BQK3</accession>
<evidence type="ECO:0008006" key="6">
    <source>
        <dbReference type="Google" id="ProtNLM"/>
    </source>
</evidence>
<keyword evidence="5" id="KW-1185">Reference proteome</keyword>
<sequence length="549" mass="56738">MSLTLCSLLLAPLASLTVPQQIGPIVERTPIESPVPSGGAHFGVDLVVEGELMAVAQPEDAPGSSAGRVWIYERGADGDWALTAELVPDDPEPEQNFGDVLALSGDLLAVSAPYDDGVVGPEQGAVYLFRRGVDGTWTQEAKLRASDAKAGAFFGQAIALDGDRVVVGTPRWYIDFPDYYGKVYVFERDAGGNWSETATLGGISTFTWNFGADLALDGDRLMVGAADGSPAGFLAAGRAYLYELQPGAGGAAPSWTLEHIFVPPAGTADDFVGAAFAMDDDWVAISAPGDGGTIAFWEQQPDGTWVTDQLLAYPDGDNQFTDFGGSLEHRPGQLLVGASQADSASGVFMAGAVYLYTRDGAGDWQVAHRFEAAGLTTGDRFGQAVAFAGDRVVVGAYGTDLLPTMGWVGRVYEFDLEPLSGDVEALSLAAGGTQALELDAGYARAGDLHLVLGSLSGTAPATPIAGGLELPLVVDAYLLLTLTSPAAAPIVNPLGVLDAGGTADAAVVIPPNAPASLAGLTLHHAFVAIDPLTAQATFVSNALALQLNP</sequence>
<dbReference type="PANTHER" id="PTHR36220">
    <property type="entry name" value="UNNAMED PRODUCT"/>
    <property type="match status" value="1"/>
</dbReference>
<dbReference type="SUPFAM" id="SSF69318">
    <property type="entry name" value="Integrin alpha N-terminal domain"/>
    <property type="match status" value="2"/>
</dbReference>
<dbReference type="Gene3D" id="2.130.10.130">
    <property type="entry name" value="Integrin alpha, N-terminal"/>
    <property type="match status" value="3"/>
</dbReference>
<dbReference type="EMBL" id="CP036287">
    <property type="protein sequence ID" value="QDU69258.1"/>
    <property type="molecule type" value="Genomic_DNA"/>
</dbReference>